<dbReference type="Proteomes" id="UP001370348">
    <property type="component" value="Chromosome"/>
</dbReference>
<organism evidence="1 2">
    <name type="scientific">Pendulispora albinea</name>
    <dbReference type="NCBI Taxonomy" id="2741071"/>
    <lineage>
        <taxon>Bacteria</taxon>
        <taxon>Pseudomonadati</taxon>
        <taxon>Myxococcota</taxon>
        <taxon>Myxococcia</taxon>
        <taxon>Myxococcales</taxon>
        <taxon>Sorangiineae</taxon>
        <taxon>Pendulisporaceae</taxon>
        <taxon>Pendulispora</taxon>
    </lineage>
</organism>
<accession>A0ABZ2M6K0</accession>
<dbReference type="RefSeq" id="WP_394827728.1">
    <property type="nucleotide sequence ID" value="NZ_CP089984.1"/>
</dbReference>
<dbReference type="EMBL" id="CP089984">
    <property type="protein sequence ID" value="WXB18087.1"/>
    <property type="molecule type" value="Genomic_DNA"/>
</dbReference>
<dbReference type="InterPro" id="IPR046239">
    <property type="entry name" value="DUF6272"/>
</dbReference>
<dbReference type="Gene3D" id="3.30.565.10">
    <property type="entry name" value="Histidine kinase-like ATPase, C-terminal domain"/>
    <property type="match status" value="1"/>
</dbReference>
<keyword evidence="2" id="KW-1185">Reference proteome</keyword>
<proteinExistence type="predicted"/>
<dbReference type="Pfam" id="PF19788">
    <property type="entry name" value="DUF6272"/>
    <property type="match status" value="1"/>
</dbReference>
<sequence>MSKARREVERALETYSPSLRSATVMTTSELVENAIKYGEEVPSLLSIHLRLKADSERIFIEVANGVVTVERVRHLKSRLDEIAGSDDKEALYMSRIRALLEDPSERGGLGLYRIGFEGGFDMNYTFVDSVVTVTAVRGVHEHGML</sequence>
<evidence type="ECO:0000313" key="1">
    <source>
        <dbReference type="EMBL" id="WXB18087.1"/>
    </source>
</evidence>
<name>A0ABZ2M6K0_9BACT</name>
<gene>
    <name evidence="1" type="ORF">LZC94_12605</name>
</gene>
<dbReference type="InterPro" id="IPR036890">
    <property type="entry name" value="HATPase_C_sf"/>
</dbReference>
<evidence type="ECO:0000313" key="2">
    <source>
        <dbReference type="Proteomes" id="UP001370348"/>
    </source>
</evidence>
<protein>
    <submittedName>
        <fullName evidence="1">DUF6272 family protein</fullName>
    </submittedName>
</protein>
<reference evidence="1 2" key="1">
    <citation type="submission" date="2021-12" db="EMBL/GenBank/DDBJ databases">
        <title>Discovery of the Pendulisporaceae a myxobacterial family with distinct sporulation behavior and unique specialized metabolism.</title>
        <authorList>
            <person name="Garcia R."/>
            <person name="Popoff A."/>
            <person name="Bader C.D."/>
            <person name="Loehr J."/>
            <person name="Walesch S."/>
            <person name="Walt C."/>
            <person name="Boldt J."/>
            <person name="Bunk B."/>
            <person name="Haeckl F.J.F.P.J."/>
            <person name="Gunesch A.P."/>
            <person name="Birkelbach J."/>
            <person name="Nuebel U."/>
            <person name="Pietschmann T."/>
            <person name="Bach T."/>
            <person name="Mueller R."/>
        </authorList>
    </citation>
    <scope>NUCLEOTIDE SEQUENCE [LARGE SCALE GENOMIC DNA]</scope>
    <source>
        <strain evidence="1 2">MSr11954</strain>
    </source>
</reference>